<dbReference type="PANTHER" id="PTHR30290">
    <property type="entry name" value="PERIPLASMIC BINDING COMPONENT OF ABC TRANSPORTER"/>
    <property type="match status" value="1"/>
</dbReference>
<reference evidence="7 8" key="1">
    <citation type="submission" date="2024-04" db="EMBL/GenBank/DDBJ databases">
        <title>Human intestinal bacterial collection.</title>
        <authorList>
            <person name="Pauvert C."/>
            <person name="Hitch T.C.A."/>
            <person name="Clavel T."/>
        </authorList>
    </citation>
    <scope>NUCLEOTIDE SEQUENCE [LARGE SCALE GENOMIC DNA]</scope>
    <source>
        <strain evidence="7 8">CLA-AA-H197</strain>
    </source>
</reference>
<dbReference type="PANTHER" id="PTHR30290:SF10">
    <property type="entry name" value="PERIPLASMIC OLIGOPEPTIDE-BINDING PROTEIN-RELATED"/>
    <property type="match status" value="1"/>
</dbReference>
<accession>A0ABV1IF02</accession>
<dbReference type="InterPro" id="IPR000914">
    <property type="entry name" value="SBP_5_dom"/>
</dbReference>
<dbReference type="PROSITE" id="PS01040">
    <property type="entry name" value="SBP_BACTERIAL_5"/>
    <property type="match status" value="1"/>
</dbReference>
<evidence type="ECO:0000313" key="8">
    <source>
        <dbReference type="Proteomes" id="UP001478817"/>
    </source>
</evidence>
<proteinExistence type="inferred from homology"/>
<comment type="similarity">
    <text evidence="2">Belongs to the bacterial solute-binding protein 5 family.</text>
</comment>
<evidence type="ECO:0000256" key="4">
    <source>
        <dbReference type="ARBA" id="ARBA00022729"/>
    </source>
</evidence>
<organism evidence="7 8">
    <name type="scientific">Paratractidigestivibacter faecalis</name>
    <dbReference type="NCBI Taxonomy" id="2292441"/>
    <lineage>
        <taxon>Bacteria</taxon>
        <taxon>Bacillati</taxon>
        <taxon>Actinomycetota</taxon>
        <taxon>Coriobacteriia</taxon>
        <taxon>Coriobacteriales</taxon>
        <taxon>Atopobiaceae</taxon>
        <taxon>Paratractidigestivibacter</taxon>
    </lineage>
</organism>
<dbReference type="PROSITE" id="PS51257">
    <property type="entry name" value="PROKAR_LIPOPROTEIN"/>
    <property type="match status" value="1"/>
</dbReference>
<evidence type="ECO:0000256" key="5">
    <source>
        <dbReference type="SAM" id="SignalP"/>
    </source>
</evidence>
<name>A0ABV1IF02_9ACTN</name>
<keyword evidence="3" id="KW-0813">Transport</keyword>
<feature type="signal peptide" evidence="5">
    <location>
        <begin position="1"/>
        <end position="21"/>
    </location>
</feature>
<feature type="chain" id="PRO_5047104118" evidence="5">
    <location>
        <begin position="22"/>
        <end position="538"/>
    </location>
</feature>
<gene>
    <name evidence="7" type="ORF">AAAT05_02405</name>
</gene>
<keyword evidence="8" id="KW-1185">Reference proteome</keyword>
<dbReference type="InterPro" id="IPR006311">
    <property type="entry name" value="TAT_signal"/>
</dbReference>
<dbReference type="CDD" id="cd00995">
    <property type="entry name" value="PBP2_NikA_DppA_OppA_like"/>
    <property type="match status" value="1"/>
</dbReference>
<feature type="domain" description="Solute-binding protein family 5" evidence="6">
    <location>
        <begin position="97"/>
        <end position="441"/>
    </location>
</feature>
<evidence type="ECO:0000259" key="6">
    <source>
        <dbReference type="Pfam" id="PF00496"/>
    </source>
</evidence>
<dbReference type="Gene3D" id="3.10.105.10">
    <property type="entry name" value="Dipeptide-binding Protein, Domain 3"/>
    <property type="match status" value="1"/>
</dbReference>
<evidence type="ECO:0000256" key="1">
    <source>
        <dbReference type="ARBA" id="ARBA00004193"/>
    </source>
</evidence>
<dbReference type="EMBL" id="JBBNGS010000003">
    <property type="protein sequence ID" value="MEQ2637202.1"/>
    <property type="molecule type" value="Genomic_DNA"/>
</dbReference>
<dbReference type="Pfam" id="PF00496">
    <property type="entry name" value="SBP_bac_5"/>
    <property type="match status" value="1"/>
</dbReference>
<evidence type="ECO:0000313" key="7">
    <source>
        <dbReference type="EMBL" id="MEQ2637202.1"/>
    </source>
</evidence>
<dbReference type="SUPFAM" id="SSF53850">
    <property type="entry name" value="Periplasmic binding protein-like II"/>
    <property type="match status" value="1"/>
</dbReference>
<dbReference type="Proteomes" id="UP001478817">
    <property type="component" value="Unassembled WGS sequence"/>
</dbReference>
<comment type="caution">
    <text evidence="7">The sequence shown here is derived from an EMBL/GenBank/DDBJ whole genome shotgun (WGS) entry which is preliminary data.</text>
</comment>
<evidence type="ECO:0000256" key="2">
    <source>
        <dbReference type="ARBA" id="ARBA00005695"/>
    </source>
</evidence>
<dbReference type="RefSeq" id="WP_349181622.1">
    <property type="nucleotide sequence ID" value="NZ_JBBNGS010000003.1"/>
</dbReference>
<protein>
    <submittedName>
        <fullName evidence="7">ABC transporter substrate-binding protein</fullName>
    </submittedName>
</protein>
<evidence type="ECO:0000256" key="3">
    <source>
        <dbReference type="ARBA" id="ARBA00022448"/>
    </source>
</evidence>
<dbReference type="Gene3D" id="3.40.190.10">
    <property type="entry name" value="Periplasmic binding protein-like II"/>
    <property type="match status" value="1"/>
</dbReference>
<dbReference type="PROSITE" id="PS51318">
    <property type="entry name" value="TAT"/>
    <property type="match status" value="1"/>
</dbReference>
<sequence length="538" mass="57110">MKNFANHAVSRRAFLGGSAAAAALGLAACGGNSGSDAKTDAGTATGGKEGGGTLTVGSAYAPSSYDPANCSSAFCLSANANVMEGLYNIDFTDYSVISGLAAGDPVEVDANTYEVTLRDGAKFSDGTDVTADDVVSSFERATAEGGLYVSFLTMFDGIEKKDDKTVTVKVSIPNFSLLKERLAIIKVMPSSLSADDAKAKPVGSGPWMYTEVSDTYATLAPNPNYNGEFPAKDNELRIESLTDTTARVTAQQEGTTLVTESVPPESIDQLKAAGCDVDQVNGFGTRFIMFNVKKAPWDDAKVRQAIMYALNTEQMIQNAFSGLAAIPTCYLPESFTNYHKAANTYTYDADKAKSMLSEAGVTPGDLVLRTTDNAQVVAMGTQAQEDLKALGFNVTLTSDQSPATYAAIDQADDSWDILIAPGDPSCFGGDTDLLLNWWFGDNVWMKTRCAWNTSEEWKKLNGLMSDALATSGSDQQDCWNQCFDILSEQVVLYPVLQVVTPTGSWRSAASPKGESVSSDFKGIGTTGVQLTSINTVTA</sequence>
<comment type="subcellular location">
    <subcellularLocation>
        <location evidence="1">Cell membrane</location>
        <topology evidence="1">Lipid-anchor</topology>
    </subcellularLocation>
</comment>
<dbReference type="InterPro" id="IPR023765">
    <property type="entry name" value="SBP_5_CS"/>
</dbReference>
<dbReference type="InterPro" id="IPR039424">
    <property type="entry name" value="SBP_5"/>
</dbReference>
<keyword evidence="4 5" id="KW-0732">Signal</keyword>